<evidence type="ECO:0000256" key="7">
    <source>
        <dbReference type="ARBA" id="ARBA00023239"/>
    </source>
</evidence>
<dbReference type="GO" id="GO:0003856">
    <property type="term" value="F:3-dehydroquinate synthase activity"/>
    <property type="evidence" value="ECO:0007669"/>
    <property type="project" value="UniProtKB-EC"/>
</dbReference>
<dbReference type="PIRSF" id="PIRSF001455">
    <property type="entry name" value="DHQ_synth"/>
    <property type="match status" value="1"/>
</dbReference>
<dbReference type="RefSeq" id="WP_346750367.1">
    <property type="nucleotide sequence ID" value="NZ_JAUJEA010000001.1"/>
</dbReference>
<reference evidence="11" key="1">
    <citation type="submission" date="2023-06" db="EMBL/GenBank/DDBJ databases">
        <title>Genomic of Parafulvivirga corallium.</title>
        <authorList>
            <person name="Wang G."/>
        </authorList>
    </citation>
    <scope>NUCLEOTIDE SEQUENCE</scope>
    <source>
        <strain evidence="11">BMA10</strain>
    </source>
</reference>
<evidence type="ECO:0000259" key="9">
    <source>
        <dbReference type="Pfam" id="PF01761"/>
    </source>
</evidence>
<proteinExistence type="predicted"/>
<evidence type="ECO:0000259" key="10">
    <source>
        <dbReference type="Pfam" id="PF24621"/>
    </source>
</evidence>
<dbReference type="Pfam" id="PF01761">
    <property type="entry name" value="DHQ_synthase"/>
    <property type="match status" value="1"/>
</dbReference>
<dbReference type="EC" id="4.2.3.4" evidence="11"/>
<feature type="domain" description="3-dehydroquinate synthase N-terminal" evidence="9">
    <location>
        <begin position="83"/>
        <end position="195"/>
    </location>
</feature>
<keyword evidence="7 11" id="KW-0456">Lyase</keyword>
<dbReference type="Gene3D" id="1.20.1090.10">
    <property type="entry name" value="Dehydroquinate synthase-like - alpha domain"/>
    <property type="match status" value="1"/>
</dbReference>
<keyword evidence="4" id="KW-0479">Metal-binding</keyword>
<dbReference type="PANTHER" id="PTHR43622:SF7">
    <property type="entry name" value="3-DEHYDROQUINATE SYNTHASE, CHLOROPLASTIC"/>
    <property type="match status" value="1"/>
</dbReference>
<dbReference type="InterPro" id="IPR050071">
    <property type="entry name" value="Dehydroquinate_synthase"/>
</dbReference>
<comment type="cofactor">
    <cofactor evidence="1">
        <name>NAD(+)</name>
        <dbReference type="ChEBI" id="CHEBI:57540"/>
    </cofactor>
</comment>
<dbReference type="SUPFAM" id="SSF56796">
    <property type="entry name" value="Dehydroquinate synthase-like"/>
    <property type="match status" value="1"/>
</dbReference>
<dbReference type="Gene3D" id="3.40.50.1970">
    <property type="match status" value="1"/>
</dbReference>
<dbReference type="InterPro" id="IPR056179">
    <property type="entry name" value="DHQS_C"/>
</dbReference>
<dbReference type="EMBL" id="JAUJEA010000001">
    <property type="protein sequence ID" value="MDN5200342.1"/>
    <property type="molecule type" value="Genomic_DNA"/>
</dbReference>
<dbReference type="Pfam" id="PF24621">
    <property type="entry name" value="DHQS_C"/>
    <property type="match status" value="1"/>
</dbReference>
<evidence type="ECO:0000313" key="11">
    <source>
        <dbReference type="EMBL" id="MDN5200342.1"/>
    </source>
</evidence>
<evidence type="ECO:0000256" key="3">
    <source>
        <dbReference type="ARBA" id="ARBA00022605"/>
    </source>
</evidence>
<dbReference type="Proteomes" id="UP001172082">
    <property type="component" value="Unassembled WGS sequence"/>
</dbReference>
<dbReference type="InterPro" id="IPR030963">
    <property type="entry name" value="DHQ_synth_fam"/>
</dbReference>
<accession>A0ABT8KJW2</accession>
<organism evidence="11 12">
    <name type="scientific">Splendidivirga corallicola</name>
    <dbReference type="NCBI Taxonomy" id="3051826"/>
    <lineage>
        <taxon>Bacteria</taxon>
        <taxon>Pseudomonadati</taxon>
        <taxon>Bacteroidota</taxon>
        <taxon>Cytophagia</taxon>
        <taxon>Cytophagales</taxon>
        <taxon>Splendidivirgaceae</taxon>
        <taxon>Splendidivirga</taxon>
    </lineage>
</organism>
<comment type="cofactor">
    <cofactor evidence="2">
        <name>Co(2+)</name>
        <dbReference type="ChEBI" id="CHEBI:48828"/>
    </cofactor>
</comment>
<evidence type="ECO:0000256" key="8">
    <source>
        <dbReference type="ARBA" id="ARBA00023285"/>
    </source>
</evidence>
<protein>
    <submittedName>
        <fullName evidence="11">3-dehydroquinate synthase</fullName>
        <ecNumber evidence="11">4.2.3.4</ecNumber>
    </submittedName>
</protein>
<keyword evidence="5" id="KW-0520">NAD</keyword>
<comment type="caution">
    <text evidence="11">The sequence shown here is derived from an EMBL/GenBank/DDBJ whole genome shotgun (WGS) entry which is preliminary data.</text>
</comment>
<evidence type="ECO:0000256" key="2">
    <source>
        <dbReference type="ARBA" id="ARBA00001941"/>
    </source>
</evidence>
<keyword evidence="6" id="KW-0057">Aromatic amino acid biosynthesis</keyword>
<evidence type="ECO:0000256" key="6">
    <source>
        <dbReference type="ARBA" id="ARBA00023141"/>
    </source>
</evidence>
<keyword evidence="3" id="KW-0028">Amino-acid biosynthesis</keyword>
<dbReference type="InterPro" id="IPR030960">
    <property type="entry name" value="DHQS/DOIS_N"/>
</dbReference>
<dbReference type="CDD" id="cd08198">
    <property type="entry name" value="DHQS-like"/>
    <property type="match status" value="1"/>
</dbReference>
<keyword evidence="12" id="KW-1185">Reference proteome</keyword>
<feature type="domain" description="3-dehydroquinate synthase C-terminal" evidence="10">
    <location>
        <begin position="197"/>
        <end position="324"/>
    </location>
</feature>
<name>A0ABT8KJW2_9BACT</name>
<keyword evidence="8" id="KW-0170">Cobalt</keyword>
<dbReference type="PANTHER" id="PTHR43622">
    <property type="entry name" value="3-DEHYDROQUINATE SYNTHASE"/>
    <property type="match status" value="1"/>
</dbReference>
<evidence type="ECO:0000256" key="4">
    <source>
        <dbReference type="ARBA" id="ARBA00022723"/>
    </source>
</evidence>
<dbReference type="NCBIfam" id="NF004852">
    <property type="entry name" value="PRK06203.1"/>
    <property type="match status" value="1"/>
</dbReference>
<gene>
    <name evidence="11" type="ORF">QQ008_03195</name>
</gene>
<evidence type="ECO:0000256" key="1">
    <source>
        <dbReference type="ARBA" id="ARBA00001911"/>
    </source>
</evidence>
<evidence type="ECO:0000256" key="5">
    <source>
        <dbReference type="ARBA" id="ARBA00023027"/>
    </source>
</evidence>
<evidence type="ECO:0000313" key="12">
    <source>
        <dbReference type="Proteomes" id="UP001172082"/>
    </source>
</evidence>
<sequence length="391" mass="44020">MKLLQQSFSVSFQYPVYFSENIFQNQNQILKEVLSADGVASQKKLFFVIDEGVSQNHPKLVDQIKNYCKHLEEVATLVSEPLIVPGGEEVKNNRTYLDKILSITNEKGIDRHSYILAIGGGAVLDMAGFACAVAHRGIRYIRIPTTVLAQNDSGVGVKNGINAFGKKNFLGSFAPPFAVINDFTFLSTLDDRDWRAGISEAVKVALIKDREFFTFLEEHATKLLERDNASMQYLIYQCAKLHLDHIASSGDPFEFGSSRPLDFGHWSAHKLEQLTNFELRHGEAVAIGMALDVTYACLKGWLKEEEWKRILALLLKLGFEIFVPELLDNENKDVHRILAGLAEFREHLGGALTIMLLREIGKGEEVHEMDQDLILRSIEVLQRSQNKTLVI</sequence>